<proteinExistence type="predicted"/>
<reference evidence="2 3" key="1">
    <citation type="submission" date="2019-03" db="EMBL/GenBank/DDBJ databases">
        <title>Luteimonas zhaokaii sp.nov., isolated from the rectal contents of Plateau pika in Yushu, Qinghai Province, China.</title>
        <authorList>
            <person name="Zhang G."/>
        </authorList>
    </citation>
    <scope>NUCLEOTIDE SEQUENCE [LARGE SCALE GENOMIC DNA]</scope>
    <source>
        <strain evidence="2 3">B9</strain>
    </source>
</reference>
<evidence type="ECO:0000313" key="2">
    <source>
        <dbReference type="EMBL" id="TDK25946.1"/>
    </source>
</evidence>
<feature type="chain" id="PRO_5020560154" evidence="1">
    <location>
        <begin position="29"/>
        <end position="183"/>
    </location>
</feature>
<keyword evidence="3" id="KW-1185">Reference proteome</keyword>
<feature type="signal peptide" evidence="1">
    <location>
        <begin position="1"/>
        <end position="28"/>
    </location>
</feature>
<accession>A0A4R5TXM6</accession>
<evidence type="ECO:0000313" key="3">
    <source>
        <dbReference type="Proteomes" id="UP000294796"/>
    </source>
</evidence>
<dbReference type="Proteomes" id="UP000294796">
    <property type="component" value="Unassembled WGS sequence"/>
</dbReference>
<dbReference type="CDD" id="cd07067">
    <property type="entry name" value="HP_PGM_like"/>
    <property type="match status" value="1"/>
</dbReference>
<dbReference type="SMART" id="SM00855">
    <property type="entry name" value="PGAM"/>
    <property type="match status" value="1"/>
</dbReference>
<evidence type="ECO:0000256" key="1">
    <source>
        <dbReference type="SAM" id="SignalP"/>
    </source>
</evidence>
<dbReference type="Pfam" id="PF00300">
    <property type="entry name" value="His_Phos_1"/>
    <property type="match status" value="1"/>
</dbReference>
<dbReference type="AlphaFoldDB" id="A0A4R5TXM6"/>
<name>A0A4R5TXM6_9GAMM</name>
<organism evidence="2 3">
    <name type="scientific">Luteimonas aestuarii</name>
    <dbReference type="NCBI Taxonomy" id="453837"/>
    <lineage>
        <taxon>Bacteria</taxon>
        <taxon>Pseudomonadati</taxon>
        <taxon>Pseudomonadota</taxon>
        <taxon>Gammaproteobacteria</taxon>
        <taxon>Lysobacterales</taxon>
        <taxon>Lysobacteraceae</taxon>
        <taxon>Luteimonas</taxon>
    </lineage>
</organism>
<dbReference type="OrthoDB" id="3296006at2"/>
<keyword evidence="1" id="KW-0732">Signal</keyword>
<gene>
    <name evidence="2" type="ORF">E2F46_04890</name>
</gene>
<dbReference type="SUPFAM" id="SSF53254">
    <property type="entry name" value="Phosphoglycerate mutase-like"/>
    <property type="match status" value="1"/>
</dbReference>
<dbReference type="Gene3D" id="3.40.50.1240">
    <property type="entry name" value="Phosphoglycerate mutase-like"/>
    <property type="match status" value="1"/>
</dbReference>
<protein>
    <submittedName>
        <fullName evidence="2">Histidine phosphatase family protein</fullName>
    </submittedName>
</protein>
<sequence>MALPHNVGMTTRLPLACACLALWLSACAGTPATPPAGDAVTFIVVRHAEKAADDPRDPTLNDAGQARAQRLVALLRDEALVAIYATQYRRTRQTATPLATARRLAVTGYDAARSADDFAAALREAHRSGTVLVVGHSNTVPGIVAALCGCTTEAMPESEYDRISRVRIGNDGRRTLHIERGAP</sequence>
<comment type="caution">
    <text evidence="2">The sequence shown here is derived from an EMBL/GenBank/DDBJ whole genome shotgun (WGS) entry which is preliminary data.</text>
</comment>
<dbReference type="InterPro" id="IPR013078">
    <property type="entry name" value="His_Pase_superF_clade-1"/>
</dbReference>
<dbReference type="EMBL" id="SMTF01000003">
    <property type="protein sequence ID" value="TDK25946.1"/>
    <property type="molecule type" value="Genomic_DNA"/>
</dbReference>
<dbReference type="InterPro" id="IPR029033">
    <property type="entry name" value="His_PPase_superfam"/>
</dbReference>